<feature type="domain" description="Glycosyltransferase 2-like" evidence="1">
    <location>
        <begin position="6"/>
        <end position="85"/>
    </location>
</feature>
<proteinExistence type="predicted"/>
<dbReference type="GO" id="GO:0016740">
    <property type="term" value="F:transferase activity"/>
    <property type="evidence" value="ECO:0007669"/>
    <property type="project" value="UniProtKB-KW"/>
</dbReference>
<keyword evidence="2" id="KW-0808">Transferase</keyword>
<dbReference type="EMBL" id="JYNY01000586">
    <property type="protein sequence ID" value="KJJ83425.1"/>
    <property type="molecule type" value="Genomic_DNA"/>
</dbReference>
<evidence type="ECO:0000313" key="3">
    <source>
        <dbReference type="Proteomes" id="UP000033428"/>
    </source>
</evidence>
<organism evidence="2 3">
    <name type="scientific">Candidatus Omnitrophus magneticus</name>
    <dbReference type="NCBI Taxonomy" id="1609969"/>
    <lineage>
        <taxon>Bacteria</taxon>
        <taxon>Pseudomonadati</taxon>
        <taxon>Candidatus Omnitrophota</taxon>
        <taxon>Candidatus Omnitrophus</taxon>
    </lineage>
</organism>
<dbReference type="Pfam" id="PF00535">
    <property type="entry name" value="Glycos_transf_2"/>
    <property type="match status" value="1"/>
</dbReference>
<dbReference type="InterPro" id="IPR029044">
    <property type="entry name" value="Nucleotide-diphossugar_trans"/>
</dbReference>
<gene>
    <name evidence="2" type="ORF">OMAG_002707</name>
</gene>
<sequence>TDIPSNLIIVDNASKSIDVRHYLNSIRDKSIINDIKIFNETNEGLVEGTNRGLMISKSQFVCLLNNECVVTRSWLSEMIALAKNLSPIVY</sequence>
<evidence type="ECO:0000313" key="2">
    <source>
        <dbReference type="EMBL" id="KJJ83425.1"/>
    </source>
</evidence>
<name>A0A0F0CPS3_9BACT</name>
<dbReference type="AlphaFoldDB" id="A0A0F0CPS3"/>
<dbReference type="SUPFAM" id="SSF53448">
    <property type="entry name" value="Nucleotide-diphospho-sugar transferases"/>
    <property type="match status" value="1"/>
</dbReference>
<accession>A0A0F0CPS3</accession>
<comment type="caution">
    <text evidence="2">The sequence shown here is derived from an EMBL/GenBank/DDBJ whole genome shotgun (WGS) entry which is preliminary data.</text>
</comment>
<dbReference type="InterPro" id="IPR001173">
    <property type="entry name" value="Glyco_trans_2-like"/>
</dbReference>
<evidence type="ECO:0000259" key="1">
    <source>
        <dbReference type="Pfam" id="PF00535"/>
    </source>
</evidence>
<dbReference type="Proteomes" id="UP000033428">
    <property type="component" value="Unassembled WGS sequence"/>
</dbReference>
<protein>
    <submittedName>
        <fullName evidence="2">Glycosyltransferase family 2 protein</fullName>
    </submittedName>
</protein>
<dbReference type="Gene3D" id="3.90.550.10">
    <property type="entry name" value="Spore Coat Polysaccharide Biosynthesis Protein SpsA, Chain A"/>
    <property type="match status" value="1"/>
</dbReference>
<feature type="non-terminal residue" evidence="2">
    <location>
        <position position="1"/>
    </location>
</feature>
<keyword evidence="3" id="KW-1185">Reference proteome</keyword>
<reference evidence="2 3" key="1">
    <citation type="submission" date="2015-02" db="EMBL/GenBank/DDBJ databases">
        <title>Single-cell genomics of uncultivated deep-branching MTB reveals a conserved set of magnetosome genes.</title>
        <authorList>
            <person name="Kolinko S."/>
            <person name="Richter M."/>
            <person name="Glockner F.O."/>
            <person name="Brachmann A."/>
            <person name="Schuler D."/>
        </authorList>
    </citation>
    <scope>NUCLEOTIDE SEQUENCE [LARGE SCALE GENOMIC DNA]</scope>
    <source>
        <strain evidence="2">SKK-01</strain>
    </source>
</reference>